<feature type="transmembrane region" description="Helical" evidence="1">
    <location>
        <begin position="41"/>
        <end position="65"/>
    </location>
</feature>
<name>A0AAC8YJI2_AMIAI</name>
<dbReference type="RefSeq" id="WP_067954917.1">
    <property type="nucleotide sequence ID" value="NZ_CP015005.1"/>
</dbReference>
<dbReference type="Proteomes" id="UP000075755">
    <property type="component" value="Chromosome"/>
</dbReference>
<dbReference type="AlphaFoldDB" id="A0AAC8YJI2"/>
<reference evidence="3 5" key="2">
    <citation type="submission" date="2020-08" db="EMBL/GenBank/DDBJ databases">
        <title>Genomic Encyclopedia of Type Strains, Phase IV (KMG-IV): sequencing the most valuable type-strain genomes for metagenomic binning, comparative biology and taxonomic classification.</title>
        <authorList>
            <person name="Goeker M."/>
        </authorList>
    </citation>
    <scope>NUCLEOTIDE SEQUENCE [LARGE SCALE GENOMIC DNA]</scope>
    <source>
        <strain evidence="3 5">DSM 10368</strain>
    </source>
</reference>
<keyword evidence="1" id="KW-1133">Transmembrane helix</keyword>
<dbReference type="EMBL" id="CP015005">
    <property type="protein sequence ID" value="AMS39218.1"/>
    <property type="molecule type" value="Genomic_DNA"/>
</dbReference>
<accession>A0AAC8YJI2</accession>
<dbReference type="KEGG" id="aak:AA2016_0278"/>
<feature type="transmembrane region" description="Helical" evidence="1">
    <location>
        <begin position="77"/>
        <end position="110"/>
    </location>
</feature>
<evidence type="ECO:0000313" key="5">
    <source>
        <dbReference type="Proteomes" id="UP000577697"/>
    </source>
</evidence>
<dbReference type="Proteomes" id="UP000577697">
    <property type="component" value="Unassembled WGS sequence"/>
</dbReference>
<evidence type="ECO:0000256" key="1">
    <source>
        <dbReference type="SAM" id="Phobius"/>
    </source>
</evidence>
<gene>
    <name evidence="2" type="ORF">AA2016_0278</name>
    <name evidence="3" type="ORF">FHS67_005584</name>
</gene>
<keyword evidence="5" id="KW-1185">Reference proteome</keyword>
<protein>
    <submittedName>
        <fullName evidence="2">Transmembrane protein</fullName>
    </submittedName>
</protein>
<evidence type="ECO:0000313" key="4">
    <source>
        <dbReference type="Proteomes" id="UP000075755"/>
    </source>
</evidence>
<reference evidence="2 4" key="1">
    <citation type="submission" date="2016-03" db="EMBL/GenBank/DDBJ databases">
        <title>Complete genome of Aminobacter aminovorans KCTC 2477.</title>
        <authorList>
            <person name="Kim K.M."/>
        </authorList>
    </citation>
    <scope>NUCLEOTIDE SEQUENCE [LARGE SCALE GENOMIC DNA]</scope>
    <source>
        <strain evidence="2 4">KCTC 2477</strain>
    </source>
</reference>
<keyword evidence="1 2" id="KW-0812">Transmembrane</keyword>
<dbReference type="EMBL" id="JACICB010000026">
    <property type="protein sequence ID" value="MBB3709236.1"/>
    <property type="molecule type" value="Genomic_DNA"/>
</dbReference>
<feature type="transmembrane region" description="Helical" evidence="1">
    <location>
        <begin position="138"/>
        <end position="157"/>
    </location>
</feature>
<keyword evidence="1" id="KW-0472">Membrane</keyword>
<feature type="transmembrane region" description="Helical" evidence="1">
    <location>
        <begin position="7"/>
        <end position="29"/>
    </location>
</feature>
<evidence type="ECO:0000313" key="2">
    <source>
        <dbReference type="EMBL" id="AMS39218.1"/>
    </source>
</evidence>
<evidence type="ECO:0000313" key="3">
    <source>
        <dbReference type="EMBL" id="MBB3709236.1"/>
    </source>
</evidence>
<organism evidence="2 4">
    <name type="scientific">Aminobacter aminovorans</name>
    <name type="common">Chelatobacter heintzii</name>
    <dbReference type="NCBI Taxonomy" id="83263"/>
    <lineage>
        <taxon>Bacteria</taxon>
        <taxon>Pseudomonadati</taxon>
        <taxon>Pseudomonadota</taxon>
        <taxon>Alphaproteobacteria</taxon>
        <taxon>Hyphomicrobiales</taxon>
        <taxon>Phyllobacteriaceae</taxon>
        <taxon>Aminobacter</taxon>
    </lineage>
</organism>
<proteinExistence type="predicted"/>
<sequence length="326" mass="36083">MTILLRILRMAFCAVMGIVIFAALIEFVNALPVANGFPLHALWWGVVFRAPAYVFFGAAPLLFMLTIMELRGVQKQWPYFLVWIAGGLLLGRANLLAAAVSAPAAGYFYWLSAGKSAGDWISAWREQKSQPGFKPGTYLAYAVVAYLAAQAVSYGYYGGKLLWVSYVSEPGLGTPPVPLRKMSAARKVALMDFPDVASCLSRNADKASPNYLEQMDWDRINNVSEAEVCMFRLLASYRNISHATKWFEAQGFTVPKSFSSARPNISYDGTQHVHGSYSIRKNGPKFPTRGVFRRLFGSIPYGMNSASTWSKDGTQLLRVDISLNIL</sequence>